<feature type="region of interest" description="Disordered" evidence="8">
    <location>
        <begin position="267"/>
        <end position="286"/>
    </location>
</feature>
<comment type="similarity">
    <text evidence="2">Belongs to the engrailed homeobox family.</text>
</comment>
<feature type="compositionally biased region" description="Polar residues" evidence="8">
    <location>
        <begin position="754"/>
        <end position="779"/>
    </location>
</feature>
<dbReference type="GO" id="GO:0000981">
    <property type="term" value="F:DNA-binding transcription factor activity, RNA polymerase II-specific"/>
    <property type="evidence" value="ECO:0007669"/>
    <property type="project" value="InterPro"/>
</dbReference>
<feature type="region of interest" description="Disordered" evidence="8">
    <location>
        <begin position="754"/>
        <end position="847"/>
    </location>
</feature>
<dbReference type="PANTHER" id="PTHR24341:SF6">
    <property type="entry name" value="HOMEOBOX PROTEIN INVECTED"/>
    <property type="match status" value="1"/>
</dbReference>
<dbReference type="AlphaFoldDB" id="A0A8H6VFG2"/>
<organism evidence="10 11">
    <name type="scientific">Pseudocercospora fuligena</name>
    <dbReference type="NCBI Taxonomy" id="685502"/>
    <lineage>
        <taxon>Eukaryota</taxon>
        <taxon>Fungi</taxon>
        <taxon>Dikarya</taxon>
        <taxon>Ascomycota</taxon>
        <taxon>Pezizomycotina</taxon>
        <taxon>Dothideomycetes</taxon>
        <taxon>Dothideomycetidae</taxon>
        <taxon>Mycosphaerellales</taxon>
        <taxon>Mycosphaerellaceae</taxon>
        <taxon>Pseudocercospora</taxon>
    </lineage>
</organism>
<dbReference type="SUPFAM" id="SSF46689">
    <property type="entry name" value="Homeodomain-like"/>
    <property type="match status" value="1"/>
</dbReference>
<evidence type="ECO:0000256" key="4">
    <source>
        <dbReference type="ARBA" id="ARBA00023155"/>
    </source>
</evidence>
<dbReference type="InterPro" id="IPR009057">
    <property type="entry name" value="Homeodomain-like_sf"/>
</dbReference>
<dbReference type="InterPro" id="IPR001356">
    <property type="entry name" value="HD"/>
</dbReference>
<dbReference type="Proteomes" id="UP000660729">
    <property type="component" value="Unassembled WGS sequence"/>
</dbReference>
<evidence type="ECO:0000313" key="10">
    <source>
        <dbReference type="EMBL" id="KAF7184985.1"/>
    </source>
</evidence>
<feature type="compositionally biased region" description="Low complexity" evidence="8">
    <location>
        <begin position="832"/>
        <end position="847"/>
    </location>
</feature>
<evidence type="ECO:0000256" key="5">
    <source>
        <dbReference type="ARBA" id="ARBA00023242"/>
    </source>
</evidence>
<comment type="caution">
    <text evidence="10">The sequence shown here is derived from an EMBL/GenBank/DDBJ whole genome shotgun (WGS) entry which is preliminary data.</text>
</comment>
<dbReference type="Pfam" id="PF00046">
    <property type="entry name" value="Homeodomain"/>
    <property type="match status" value="1"/>
</dbReference>
<evidence type="ECO:0000313" key="11">
    <source>
        <dbReference type="Proteomes" id="UP000660729"/>
    </source>
</evidence>
<dbReference type="OrthoDB" id="6159439at2759"/>
<feature type="compositionally biased region" description="Polar residues" evidence="8">
    <location>
        <begin position="423"/>
        <end position="432"/>
    </location>
</feature>
<evidence type="ECO:0000256" key="2">
    <source>
        <dbReference type="ARBA" id="ARBA00010896"/>
    </source>
</evidence>
<evidence type="ECO:0000256" key="6">
    <source>
        <dbReference type="PROSITE-ProRule" id="PRU00108"/>
    </source>
</evidence>
<dbReference type="GO" id="GO:0016586">
    <property type="term" value="C:RSC-type complex"/>
    <property type="evidence" value="ECO:0007669"/>
    <property type="project" value="TreeGrafter"/>
</dbReference>
<feature type="compositionally biased region" description="Low complexity" evidence="8">
    <location>
        <begin position="471"/>
        <end position="482"/>
    </location>
</feature>
<keyword evidence="4 6" id="KW-0371">Homeobox</keyword>
<dbReference type="Gene3D" id="1.10.10.60">
    <property type="entry name" value="Homeodomain-like"/>
    <property type="match status" value="1"/>
</dbReference>
<feature type="compositionally biased region" description="Polar residues" evidence="8">
    <location>
        <begin position="334"/>
        <end position="352"/>
    </location>
</feature>
<keyword evidence="5 6" id="KW-0539">Nucleus</keyword>
<dbReference type="GO" id="GO:0003677">
    <property type="term" value="F:DNA binding"/>
    <property type="evidence" value="ECO:0007669"/>
    <property type="project" value="UniProtKB-UniRule"/>
</dbReference>
<feature type="region of interest" description="Disordered" evidence="8">
    <location>
        <begin position="423"/>
        <end position="484"/>
    </location>
</feature>
<accession>A0A8H6VFG2</accession>
<feature type="compositionally biased region" description="Polar residues" evidence="8">
    <location>
        <begin position="525"/>
        <end position="548"/>
    </location>
</feature>
<dbReference type="EMBL" id="JABCIY010000344">
    <property type="protein sequence ID" value="KAF7184985.1"/>
    <property type="molecule type" value="Genomic_DNA"/>
</dbReference>
<feature type="compositionally biased region" description="Low complexity" evidence="8">
    <location>
        <begin position="362"/>
        <end position="388"/>
    </location>
</feature>
<dbReference type="InterPro" id="IPR050720">
    <property type="entry name" value="Engrailed_Homeobox_TFs"/>
</dbReference>
<keyword evidence="11" id="KW-1185">Reference proteome</keyword>
<feature type="region of interest" description="Disordered" evidence="8">
    <location>
        <begin position="500"/>
        <end position="619"/>
    </location>
</feature>
<sequence>MAFVAPSSGYHDAAAETQTYLDASAPKQQHHHYAVLSASSLQNPPNPPFYPQVMTDIKPRLTKEQHDILETEFQRQNKPSTQVKKGFAENLNVSLDKVNNWFQNRRAKSKQDAKKQQGAYNLFAQQNPPTLNSGSDSDTSPSFVSSDYYAMMPDDQLANGMTMAQPSHFQDQHTTHGLPFNANVPASDQYNHGLLQPQASNDMFDSPQDMNRRTLTQAQFDVMTQQAHSSGQFEAMQHDFSGDAELMNQVFGNPHQDDLKQQHAFAFPAPSGAPLSSNDSSIPSTISEQSMFPASTAMQDHAALSTTSSDWGDSRSSSVSAPYAQDQPFPFVTASHQQPAPTASSSQWQPGQSVPVDPSDLQRQFTEAQQRAQQQQQQQQAHQQQYQHEQPLAFPADEAFIRRESQSGTMLAEQMSGFAIQTPQPQQNSTFKTPAPPQANGASIAARRQRPRPANLGPAAMRSQSYSGAVQPGSPGQPQLSQNLAAPGQLRRIRSSNVIHNGIAQGRVQKPIPGSAQRSPMARTFTESALNSPNVNATTRHSSTSSGNLAPPTPMSPSDLPRQEQPRPRWPPWQDQPGQFGRHASISESDAENGVASSGQSVSSPPHTPMFQQQQQQMMAQGRVGSTVITENTPPQSAPAVQTSFPANAFMPVVQPQPVHAQQQPQQAYVQAPAQQFMNGQQFQLPPAYAQGPNMAMPPPEMHAGLPMQFTNGVPIVNAQGELTMAYPPQMQQMHFMQQMPAQQQQMMHPAQYNFMSSSGASPPMHVTSQMPKQPSQPASELFVHEYSPPSDIKRAATPRRTPGDSLPKTFTFASLTPEHFEKEKTKKEVKASSTASSSPESAASSS</sequence>
<dbReference type="InterPro" id="IPR017970">
    <property type="entry name" value="Homeobox_CS"/>
</dbReference>
<evidence type="ECO:0000256" key="1">
    <source>
        <dbReference type="ARBA" id="ARBA00004123"/>
    </source>
</evidence>
<feature type="domain" description="Homeobox" evidence="9">
    <location>
        <begin position="58"/>
        <end position="112"/>
    </location>
</feature>
<evidence type="ECO:0000259" key="9">
    <source>
        <dbReference type="PROSITE" id="PS50071"/>
    </source>
</evidence>
<dbReference type="SMART" id="SM00389">
    <property type="entry name" value="HOX"/>
    <property type="match status" value="1"/>
</dbReference>
<evidence type="ECO:0000256" key="3">
    <source>
        <dbReference type="ARBA" id="ARBA00023125"/>
    </source>
</evidence>
<dbReference type="PANTHER" id="PTHR24341">
    <property type="entry name" value="HOMEOBOX PROTEIN ENGRAILED"/>
    <property type="match status" value="1"/>
</dbReference>
<name>A0A8H6VFG2_9PEZI</name>
<feature type="compositionally biased region" description="Low complexity" evidence="8">
    <location>
        <begin position="276"/>
        <end position="286"/>
    </location>
</feature>
<feature type="compositionally biased region" description="Low complexity" evidence="8">
    <location>
        <begin position="133"/>
        <end position="145"/>
    </location>
</feature>
<feature type="DNA-binding region" description="Homeobox" evidence="6">
    <location>
        <begin position="60"/>
        <end position="113"/>
    </location>
</feature>
<feature type="compositionally biased region" description="Polar residues" evidence="8">
    <location>
        <begin position="595"/>
        <end position="605"/>
    </location>
</feature>
<dbReference type="PROSITE" id="PS50071">
    <property type="entry name" value="HOMEOBOX_2"/>
    <property type="match status" value="1"/>
</dbReference>
<feature type="region of interest" description="Disordered" evidence="8">
    <location>
        <begin position="297"/>
        <end position="388"/>
    </location>
</feature>
<proteinExistence type="inferred from homology"/>
<comment type="subcellular location">
    <subcellularLocation>
        <location evidence="1 6 7">Nucleus</location>
    </subcellularLocation>
</comment>
<feature type="region of interest" description="Disordered" evidence="8">
    <location>
        <begin position="125"/>
        <end position="145"/>
    </location>
</feature>
<feature type="compositionally biased region" description="Low complexity" evidence="8">
    <location>
        <begin position="610"/>
        <end position="619"/>
    </location>
</feature>
<evidence type="ECO:0000256" key="8">
    <source>
        <dbReference type="SAM" id="MobiDB-lite"/>
    </source>
</evidence>
<protein>
    <submittedName>
        <fullName evidence="10">Homeobox protein HD-9</fullName>
    </submittedName>
</protein>
<dbReference type="CDD" id="cd00086">
    <property type="entry name" value="homeodomain"/>
    <property type="match status" value="1"/>
</dbReference>
<gene>
    <name evidence="10" type="ORF">HII31_13608</name>
</gene>
<dbReference type="PROSITE" id="PS00027">
    <property type="entry name" value="HOMEOBOX_1"/>
    <property type="match status" value="1"/>
</dbReference>
<feature type="compositionally biased region" description="Basic and acidic residues" evidence="8">
    <location>
        <begin position="819"/>
        <end position="831"/>
    </location>
</feature>
<evidence type="ECO:0000256" key="7">
    <source>
        <dbReference type="RuleBase" id="RU000682"/>
    </source>
</evidence>
<feature type="compositionally biased region" description="Low complexity" evidence="8">
    <location>
        <begin position="305"/>
        <end position="320"/>
    </location>
</feature>
<keyword evidence="3 6" id="KW-0238">DNA-binding</keyword>
<reference evidence="10" key="1">
    <citation type="submission" date="2020-04" db="EMBL/GenBank/DDBJ databases">
        <title>Draft genome resource of the tomato pathogen Pseudocercospora fuligena.</title>
        <authorList>
            <person name="Zaccaron A."/>
        </authorList>
    </citation>
    <scope>NUCLEOTIDE SEQUENCE</scope>
    <source>
        <strain evidence="10">PF001</strain>
    </source>
</reference>